<protein>
    <submittedName>
        <fullName evidence="2">Uncharacterized protein</fullName>
    </submittedName>
</protein>
<keyword evidence="1" id="KW-1133">Transmembrane helix</keyword>
<dbReference type="HOGENOM" id="CLU_1260260_0_0_10"/>
<gene>
    <name evidence="2" type="ORF">Mucpa_1727</name>
</gene>
<dbReference type="Proteomes" id="UP000002774">
    <property type="component" value="Chromosome"/>
</dbReference>
<name>H1Y8G3_9SPHI</name>
<dbReference type="EMBL" id="CM001403">
    <property type="protein sequence ID" value="EHQ25881.1"/>
    <property type="molecule type" value="Genomic_DNA"/>
</dbReference>
<dbReference type="OrthoDB" id="949461at2"/>
<reference evidence="2" key="1">
    <citation type="submission" date="2011-09" db="EMBL/GenBank/DDBJ databases">
        <title>The permanent draft genome of Mucilaginibacter paludis DSM 18603.</title>
        <authorList>
            <consortium name="US DOE Joint Genome Institute (JGI-PGF)"/>
            <person name="Lucas S."/>
            <person name="Han J."/>
            <person name="Lapidus A."/>
            <person name="Bruce D."/>
            <person name="Goodwin L."/>
            <person name="Pitluck S."/>
            <person name="Peters L."/>
            <person name="Kyrpides N."/>
            <person name="Mavromatis K."/>
            <person name="Ivanova N."/>
            <person name="Mikhailova N."/>
            <person name="Held B."/>
            <person name="Detter J.C."/>
            <person name="Tapia R."/>
            <person name="Han C."/>
            <person name="Land M."/>
            <person name="Hauser L."/>
            <person name="Markowitz V."/>
            <person name="Cheng J.-F."/>
            <person name="Hugenholtz P."/>
            <person name="Woyke T."/>
            <person name="Wu D."/>
            <person name="Tindall B."/>
            <person name="Brambilla E."/>
            <person name="Klenk H.-P."/>
            <person name="Eisen J.A."/>
        </authorList>
    </citation>
    <scope>NUCLEOTIDE SEQUENCE [LARGE SCALE GENOMIC DNA]</scope>
    <source>
        <strain evidence="2">DSM 18603</strain>
    </source>
</reference>
<feature type="transmembrane region" description="Helical" evidence="1">
    <location>
        <begin position="184"/>
        <end position="204"/>
    </location>
</feature>
<evidence type="ECO:0000313" key="2">
    <source>
        <dbReference type="EMBL" id="EHQ25881.1"/>
    </source>
</evidence>
<feature type="transmembrane region" description="Helical" evidence="1">
    <location>
        <begin position="93"/>
        <end position="111"/>
    </location>
</feature>
<accession>H1Y8G3</accession>
<feature type="transmembrane region" description="Helical" evidence="1">
    <location>
        <begin position="157"/>
        <end position="178"/>
    </location>
</feature>
<keyword evidence="1" id="KW-0812">Transmembrane</keyword>
<feature type="transmembrane region" description="Helical" evidence="1">
    <location>
        <begin position="117"/>
        <end position="136"/>
    </location>
</feature>
<evidence type="ECO:0000256" key="1">
    <source>
        <dbReference type="SAM" id="Phobius"/>
    </source>
</evidence>
<proteinExistence type="predicted"/>
<evidence type="ECO:0000313" key="3">
    <source>
        <dbReference type="Proteomes" id="UP000002774"/>
    </source>
</evidence>
<organism evidence="2 3">
    <name type="scientific">Mucilaginibacter paludis DSM 18603</name>
    <dbReference type="NCBI Taxonomy" id="714943"/>
    <lineage>
        <taxon>Bacteria</taxon>
        <taxon>Pseudomonadati</taxon>
        <taxon>Bacteroidota</taxon>
        <taxon>Sphingobacteriia</taxon>
        <taxon>Sphingobacteriales</taxon>
        <taxon>Sphingobacteriaceae</taxon>
        <taxon>Mucilaginibacter</taxon>
    </lineage>
</organism>
<keyword evidence="1" id="KW-0472">Membrane</keyword>
<dbReference type="AlphaFoldDB" id="H1Y8G3"/>
<keyword evidence="3" id="KW-1185">Reference proteome</keyword>
<sequence length="219" mass="25340">MRLTTEEYAFARKRLLDFKIVYQEVYNELLDHVFSDMENRRTQGDARPAELMIEDVIHVMGGTEGIKNMALEHARLFRVKLNQRIGKVYRKHLILKTIAAMTVCFILSTYLPDSTATTITVFALLALLLLSSSLYIGYRMRVIQTDHKKYSLLRTTIFWQAFIPMTLLNVAVIAARFSHVKPTVILSHPAIPIMLFYFTALYLYSCYRVMNEEMQASNA</sequence>
<dbReference type="RefSeq" id="WP_008505768.1">
    <property type="nucleotide sequence ID" value="NZ_CM001403.1"/>
</dbReference>